<accession>A0A890DH32</accession>
<protein>
    <submittedName>
        <fullName evidence="1">Uncharacterized protein</fullName>
    </submittedName>
</protein>
<dbReference type="EMBL" id="MW390525">
    <property type="protein sequence ID" value="QRG43530.1"/>
    <property type="molecule type" value="Genomic_DNA"/>
</dbReference>
<evidence type="ECO:0000313" key="1">
    <source>
        <dbReference type="EMBL" id="QRG43530.1"/>
    </source>
</evidence>
<geneLocation type="plasmid" evidence="1">
    <name>pESBL3156-IncX4</name>
</geneLocation>
<organism evidence="1">
    <name type="scientific">Escherichia coli</name>
    <dbReference type="NCBI Taxonomy" id="562"/>
    <lineage>
        <taxon>Bacteria</taxon>
        <taxon>Pseudomonadati</taxon>
        <taxon>Pseudomonadota</taxon>
        <taxon>Gammaproteobacteria</taxon>
        <taxon>Enterobacterales</taxon>
        <taxon>Enterobacteriaceae</taxon>
        <taxon>Escherichia</taxon>
    </lineage>
</organism>
<proteinExistence type="predicted"/>
<name>A0A890DH32_ECOLX</name>
<sequence length="58" mass="6045">MSVVRAEVLVEGFPADVELAGKLRLGLAGRRSLPQGSSLLIGALLQIVGGDKLIIPFC</sequence>
<keyword evidence="1" id="KW-0614">Plasmid</keyword>
<dbReference type="AlphaFoldDB" id="A0A890DH32"/>
<reference evidence="1" key="1">
    <citation type="journal article" date="2021" name="Sci. Rep.">
        <title>Antibiotic resistance plasmid composition and architecture in Escherichia coli isolates from meat.</title>
        <authorList>
            <person name="Darphorn T.S."/>
            <person name="Bel K."/>
            <person name="Koenders-van Sint Anneland B.B."/>
            <person name="Brul S."/>
            <person name="Ter Kuile B.H."/>
        </authorList>
    </citation>
    <scope>NUCLEOTIDE SEQUENCE</scope>
    <source>
        <strain evidence="1">ESBL3156</strain>
    </source>
</reference>